<dbReference type="Gene3D" id="1.20.120.520">
    <property type="entry name" value="nmb1532 protein domain like"/>
    <property type="match status" value="1"/>
</dbReference>
<dbReference type="InterPro" id="IPR018720">
    <property type="entry name" value="DUF2249"/>
</dbReference>
<evidence type="ECO:0000259" key="1">
    <source>
        <dbReference type="Pfam" id="PF01814"/>
    </source>
</evidence>
<name>A0ABS7RL81_9ACTN</name>
<feature type="domain" description="DUF2249" evidence="2">
    <location>
        <begin position="195"/>
        <end position="260"/>
    </location>
</feature>
<sequence>MSELVIASSEADASAAEAVKQHHAVLAGALRLRTEALFTAASHCDTPAAEIARRDLVDWCERELLPHARAEEQAMYPAAQAIVEGRLLVEAMIGEHEVLTRLLREVADAADLQRAAASAAALRAVFDSHLAKENDLVVPLLAATPGVSVAALLEGMHQLLGGATKTTATDVDDEGAGCGGHTCSCGENDGPGYPELDVRSIPHAIRHATIFGALESLRPGAGLELVAPHDPLPLLDQVNQRWPGLFSVTYSERGPEAWRLILVRGDA</sequence>
<protein>
    <submittedName>
        <fullName evidence="3">DUF2249 domain-containing protein</fullName>
    </submittedName>
</protein>
<gene>
    <name evidence="3" type="ORF">K1X13_11805</name>
</gene>
<feature type="domain" description="Hemerythrin-like" evidence="1">
    <location>
        <begin position="17"/>
        <end position="141"/>
    </location>
</feature>
<reference evidence="3 4" key="1">
    <citation type="submission" date="2021-08" db="EMBL/GenBank/DDBJ databases">
        <title>Nocardioides bacterium WL0053 sp. nov., isolated from the sediment.</title>
        <authorList>
            <person name="Wang L."/>
            <person name="Zhang D."/>
            <person name="Zhang A."/>
        </authorList>
    </citation>
    <scope>NUCLEOTIDE SEQUENCE [LARGE SCALE GENOMIC DNA]</scope>
    <source>
        <strain evidence="3 4">WL0053</strain>
    </source>
</reference>
<dbReference type="InterPro" id="IPR012312">
    <property type="entry name" value="Hemerythrin-like"/>
</dbReference>
<keyword evidence="4" id="KW-1185">Reference proteome</keyword>
<evidence type="ECO:0000259" key="2">
    <source>
        <dbReference type="Pfam" id="PF10006"/>
    </source>
</evidence>
<accession>A0ABS7RL81</accession>
<evidence type="ECO:0000313" key="3">
    <source>
        <dbReference type="EMBL" id="MBY9075506.1"/>
    </source>
</evidence>
<dbReference type="Pfam" id="PF10006">
    <property type="entry name" value="DUF2249"/>
    <property type="match status" value="1"/>
</dbReference>
<organism evidence="3 4">
    <name type="scientific">Nocardioides jiangsuensis</name>
    <dbReference type="NCBI Taxonomy" id="2866161"/>
    <lineage>
        <taxon>Bacteria</taxon>
        <taxon>Bacillati</taxon>
        <taxon>Actinomycetota</taxon>
        <taxon>Actinomycetes</taxon>
        <taxon>Propionibacteriales</taxon>
        <taxon>Nocardioidaceae</taxon>
        <taxon>Nocardioides</taxon>
    </lineage>
</organism>
<dbReference type="EMBL" id="JAIEZQ010000002">
    <property type="protein sequence ID" value="MBY9075506.1"/>
    <property type="molecule type" value="Genomic_DNA"/>
</dbReference>
<evidence type="ECO:0000313" key="4">
    <source>
        <dbReference type="Proteomes" id="UP000754710"/>
    </source>
</evidence>
<dbReference type="Proteomes" id="UP000754710">
    <property type="component" value="Unassembled WGS sequence"/>
</dbReference>
<dbReference type="Pfam" id="PF01814">
    <property type="entry name" value="Hemerythrin"/>
    <property type="match status" value="1"/>
</dbReference>
<comment type="caution">
    <text evidence="3">The sequence shown here is derived from an EMBL/GenBank/DDBJ whole genome shotgun (WGS) entry which is preliminary data.</text>
</comment>
<proteinExistence type="predicted"/>